<protein>
    <submittedName>
        <fullName evidence="1">Uncharacterized protein</fullName>
    </submittedName>
</protein>
<dbReference type="AlphaFoldDB" id="A0ABD0B9I2"/>
<dbReference type="Proteomes" id="UP000737420">
    <property type="component" value="Unassembled WGS sequence"/>
</dbReference>
<dbReference type="RefSeq" id="WP_203762497.1">
    <property type="nucleotide sequence ID" value="NZ_AP024402.1"/>
</dbReference>
<evidence type="ECO:0000313" key="2">
    <source>
        <dbReference type="Proteomes" id="UP000737420"/>
    </source>
</evidence>
<accession>A0ABD0B9I2</accession>
<name>A0ABD0B9I2_AERCA</name>
<gene>
    <name evidence="1" type="ORF">KAM382_29340</name>
</gene>
<sequence>MKIKLSPVRMAEQLNASVIGHTIIINGLGFDFSPLQEGEMLPAAACNCSWILGDVTRANGEICLTLILPHGANAPQETRFPAAFTEPLTVVEGEVPLPPYDAPPVVEDVQLPEIEPEAMA</sequence>
<evidence type="ECO:0000313" key="1">
    <source>
        <dbReference type="EMBL" id="GJB92873.1"/>
    </source>
</evidence>
<proteinExistence type="predicted"/>
<reference evidence="1 2" key="1">
    <citation type="submission" date="2021-07" db="EMBL/GenBank/DDBJ databases">
        <title>Draft genome sequence of carbapenem-resistant Aeromonas spp. in Japan.</title>
        <authorList>
            <person name="Maehana S."/>
            <person name="Suzuki M."/>
            <person name="Kitasato H."/>
        </authorList>
    </citation>
    <scope>NUCLEOTIDE SEQUENCE [LARGE SCALE GENOMIC DNA]</scope>
    <source>
        <strain evidence="1 2">KAM382</strain>
    </source>
</reference>
<comment type="caution">
    <text evidence="1">The sequence shown here is derived from an EMBL/GenBank/DDBJ whole genome shotgun (WGS) entry which is preliminary data.</text>
</comment>
<organism evidence="1 2">
    <name type="scientific">Aeromonas caviae</name>
    <name type="common">Aeromonas punctata</name>
    <dbReference type="NCBI Taxonomy" id="648"/>
    <lineage>
        <taxon>Bacteria</taxon>
        <taxon>Pseudomonadati</taxon>
        <taxon>Pseudomonadota</taxon>
        <taxon>Gammaproteobacteria</taxon>
        <taxon>Aeromonadales</taxon>
        <taxon>Aeromonadaceae</taxon>
        <taxon>Aeromonas</taxon>
    </lineage>
</organism>
<dbReference type="EMBL" id="BPOP01000032">
    <property type="protein sequence ID" value="GJB92873.1"/>
    <property type="molecule type" value="Genomic_DNA"/>
</dbReference>